<protein>
    <submittedName>
        <fullName evidence="2">Uncharacterized protein</fullName>
    </submittedName>
</protein>
<evidence type="ECO:0000313" key="3">
    <source>
        <dbReference type="Proteomes" id="UP000238541"/>
    </source>
</evidence>
<gene>
    <name evidence="2" type="ORF">CD175_16490</name>
</gene>
<dbReference type="EMBL" id="NIRS01000004">
    <property type="protein sequence ID" value="PPK37851.1"/>
    <property type="molecule type" value="Genomic_DNA"/>
</dbReference>
<evidence type="ECO:0000313" key="2">
    <source>
        <dbReference type="EMBL" id="PPK37851.1"/>
    </source>
</evidence>
<comment type="caution">
    <text evidence="2">The sequence shown here is derived from an EMBL/GenBank/DDBJ whole genome shotgun (WGS) entry which is preliminary data.</text>
</comment>
<feature type="region of interest" description="Disordered" evidence="1">
    <location>
        <begin position="1"/>
        <end position="33"/>
    </location>
</feature>
<evidence type="ECO:0000256" key="1">
    <source>
        <dbReference type="SAM" id="MobiDB-lite"/>
    </source>
</evidence>
<dbReference type="AlphaFoldDB" id="A0A2S6FKA7"/>
<keyword evidence="3" id="KW-1185">Reference proteome</keyword>
<accession>A0A2S6FKA7</accession>
<reference evidence="3" key="1">
    <citation type="submission" date="2017-06" db="EMBL/GenBank/DDBJ databases">
        <authorList>
            <person name="Furmanczyk E.M."/>
        </authorList>
    </citation>
    <scope>NUCLEOTIDE SEQUENCE [LARGE SCALE GENOMIC DNA]</scope>
    <source>
        <strain evidence="3">AP3_16</strain>
    </source>
</reference>
<sequence>MSLQVGRRYGRSTGPVLWGQNEKTPPPDPPRANEVSDVFVVGGATAVGYLYRLPSQICAISEICVKQKDRSLRQLLQGNVCPCRSCRRLRSFAVQPNNSLMAIICSAT</sequence>
<organism evidence="2 3">
    <name type="scientific">Pseudomonas laurylsulfatiphila</name>
    <dbReference type="NCBI Taxonomy" id="2011015"/>
    <lineage>
        <taxon>Bacteria</taxon>
        <taxon>Pseudomonadati</taxon>
        <taxon>Pseudomonadota</taxon>
        <taxon>Gammaproteobacteria</taxon>
        <taxon>Pseudomonadales</taxon>
        <taxon>Pseudomonadaceae</taxon>
        <taxon>Pseudomonas</taxon>
    </lineage>
</organism>
<name>A0A2S6FKA7_9PSED</name>
<proteinExistence type="predicted"/>
<dbReference type="Proteomes" id="UP000238541">
    <property type="component" value="Unassembled WGS sequence"/>
</dbReference>